<proteinExistence type="inferred from homology"/>
<accession>A0A0F4U599</accession>
<evidence type="ECO:0000259" key="5">
    <source>
        <dbReference type="PROSITE" id="PS50931"/>
    </source>
</evidence>
<dbReference type="Pfam" id="PF00126">
    <property type="entry name" value="HTH_1"/>
    <property type="match status" value="1"/>
</dbReference>
<dbReference type="EMBL" id="LACC01000002">
    <property type="protein sequence ID" value="KJZ50922.1"/>
    <property type="molecule type" value="Genomic_DNA"/>
</dbReference>
<dbReference type="SUPFAM" id="SSF46785">
    <property type="entry name" value="Winged helix' DNA-binding domain"/>
    <property type="match status" value="1"/>
</dbReference>
<sequence>MDQLSAIAMFVETADQGSFTRAASQLGKTTSALTRAITHLEEELGTRLFERSTRRIALTEAGEIFLASSRQVLTQLEQAREDIGQLQREMYGLLRVTAPPSFAPAFFNEVCCRFLERYPQMRLDVVLTDEFVDLVEGRFDLAVRDGPVELPDLITRPLTANRILLCASPRYLQRNPLEVQPHTFNQHDWLLFRHPALNPHYWWLEQEGERKRITQPIPRLSSDNYDFLFGALLAGRGLQFCPQWSAAPYIRRGELVQLLPDADLDPEQFGRKIHVIYPAHRRHTRKHQAFIECLTEYLDEQALH</sequence>
<comment type="similarity">
    <text evidence="1">Belongs to the LysR transcriptional regulatory family.</text>
</comment>
<keyword evidence="2" id="KW-0805">Transcription regulation</keyword>
<dbReference type="PRINTS" id="PR00039">
    <property type="entry name" value="HTHLYSR"/>
</dbReference>
<dbReference type="GO" id="GO:0006351">
    <property type="term" value="P:DNA-templated transcription"/>
    <property type="evidence" value="ECO:0007669"/>
    <property type="project" value="TreeGrafter"/>
</dbReference>
<evidence type="ECO:0000256" key="4">
    <source>
        <dbReference type="ARBA" id="ARBA00023163"/>
    </source>
</evidence>
<dbReference type="InterPro" id="IPR005119">
    <property type="entry name" value="LysR_subst-bd"/>
</dbReference>
<dbReference type="FunFam" id="1.10.10.10:FF:000001">
    <property type="entry name" value="LysR family transcriptional regulator"/>
    <property type="match status" value="1"/>
</dbReference>
<dbReference type="AlphaFoldDB" id="A0A0F4U599"/>
<dbReference type="InterPro" id="IPR058163">
    <property type="entry name" value="LysR-type_TF_proteobact-type"/>
</dbReference>
<feature type="domain" description="HTH lysR-type" evidence="5">
    <location>
        <begin position="1"/>
        <end position="59"/>
    </location>
</feature>
<dbReference type="Gene3D" id="1.10.10.10">
    <property type="entry name" value="Winged helix-like DNA-binding domain superfamily/Winged helix DNA-binding domain"/>
    <property type="match status" value="1"/>
</dbReference>
<dbReference type="GO" id="GO:0043565">
    <property type="term" value="F:sequence-specific DNA binding"/>
    <property type="evidence" value="ECO:0007669"/>
    <property type="project" value="TreeGrafter"/>
</dbReference>
<evidence type="ECO:0000313" key="7">
    <source>
        <dbReference type="Proteomes" id="UP000033588"/>
    </source>
</evidence>
<evidence type="ECO:0000256" key="3">
    <source>
        <dbReference type="ARBA" id="ARBA00023125"/>
    </source>
</evidence>
<organism evidence="6 7">
    <name type="scientific">Pseudomonas fluorescens</name>
    <dbReference type="NCBI Taxonomy" id="294"/>
    <lineage>
        <taxon>Bacteria</taxon>
        <taxon>Pseudomonadati</taxon>
        <taxon>Pseudomonadota</taxon>
        <taxon>Gammaproteobacteria</taxon>
        <taxon>Pseudomonadales</taxon>
        <taxon>Pseudomonadaceae</taxon>
        <taxon>Pseudomonas</taxon>
    </lineage>
</organism>
<dbReference type="SUPFAM" id="SSF53850">
    <property type="entry name" value="Periplasmic binding protein-like II"/>
    <property type="match status" value="1"/>
</dbReference>
<comment type="caution">
    <text evidence="6">The sequence shown here is derived from an EMBL/GenBank/DDBJ whole genome shotgun (WGS) entry which is preliminary data.</text>
</comment>
<dbReference type="InterPro" id="IPR036390">
    <property type="entry name" value="WH_DNA-bd_sf"/>
</dbReference>
<dbReference type="InterPro" id="IPR036388">
    <property type="entry name" value="WH-like_DNA-bd_sf"/>
</dbReference>
<dbReference type="RefSeq" id="WP_046037364.1">
    <property type="nucleotide sequence ID" value="NZ_LACC01000002.1"/>
</dbReference>
<dbReference type="PROSITE" id="PS50931">
    <property type="entry name" value="HTH_LYSR"/>
    <property type="match status" value="1"/>
</dbReference>
<keyword evidence="3" id="KW-0238">DNA-binding</keyword>
<evidence type="ECO:0000256" key="2">
    <source>
        <dbReference type="ARBA" id="ARBA00023015"/>
    </source>
</evidence>
<dbReference type="PANTHER" id="PTHR30537">
    <property type="entry name" value="HTH-TYPE TRANSCRIPTIONAL REGULATOR"/>
    <property type="match status" value="1"/>
</dbReference>
<protein>
    <submittedName>
        <fullName evidence="6">LysR family transcriptional regulator</fullName>
    </submittedName>
</protein>
<name>A0A0F4U599_PSEFL</name>
<evidence type="ECO:0000313" key="6">
    <source>
        <dbReference type="EMBL" id="KJZ50922.1"/>
    </source>
</evidence>
<dbReference type="InterPro" id="IPR000847">
    <property type="entry name" value="LysR_HTH_N"/>
</dbReference>
<dbReference type="PATRIC" id="fig|294.132.peg.2332"/>
<keyword evidence="4" id="KW-0804">Transcription</keyword>
<dbReference type="PANTHER" id="PTHR30537:SF5">
    <property type="entry name" value="HTH-TYPE TRANSCRIPTIONAL ACTIVATOR TTDR-RELATED"/>
    <property type="match status" value="1"/>
</dbReference>
<gene>
    <name evidence="6" type="ORF">VC35_01705</name>
</gene>
<dbReference type="GO" id="GO:0003700">
    <property type="term" value="F:DNA-binding transcription factor activity"/>
    <property type="evidence" value="ECO:0007669"/>
    <property type="project" value="InterPro"/>
</dbReference>
<dbReference type="Gene3D" id="3.40.190.290">
    <property type="match status" value="1"/>
</dbReference>
<dbReference type="CDD" id="cd08422">
    <property type="entry name" value="PBP2_CrgA_like"/>
    <property type="match status" value="1"/>
</dbReference>
<dbReference type="OrthoDB" id="9786526at2"/>
<dbReference type="Proteomes" id="UP000033588">
    <property type="component" value="Unassembled WGS sequence"/>
</dbReference>
<dbReference type="Pfam" id="PF03466">
    <property type="entry name" value="LysR_substrate"/>
    <property type="match status" value="1"/>
</dbReference>
<evidence type="ECO:0000256" key="1">
    <source>
        <dbReference type="ARBA" id="ARBA00009437"/>
    </source>
</evidence>
<reference evidence="6 7" key="1">
    <citation type="submission" date="2015-03" db="EMBL/GenBank/DDBJ databases">
        <title>Comparative genomics of Pseudomonas insights into diversity of traits involved in vanlence and defense.</title>
        <authorList>
            <person name="Qin Y."/>
        </authorList>
    </citation>
    <scope>NUCLEOTIDE SEQUENCE [LARGE SCALE GENOMIC DNA]</scope>
    <source>
        <strain evidence="6 7">C8</strain>
    </source>
</reference>